<comment type="catalytic activity">
    <reaction evidence="2">
        <text>2 GTP = 3',3'-c-di-GMP + 2 diphosphate</text>
        <dbReference type="Rhea" id="RHEA:24898"/>
        <dbReference type="ChEBI" id="CHEBI:33019"/>
        <dbReference type="ChEBI" id="CHEBI:37565"/>
        <dbReference type="ChEBI" id="CHEBI:58805"/>
        <dbReference type="EC" id="2.7.7.65"/>
    </reaction>
</comment>
<protein>
    <recommendedName>
        <fullName evidence="1">diguanylate cyclase</fullName>
        <ecNumber evidence="1">2.7.7.65</ecNumber>
    </recommendedName>
</protein>
<keyword evidence="3" id="KW-0472">Membrane</keyword>
<evidence type="ECO:0000256" key="1">
    <source>
        <dbReference type="ARBA" id="ARBA00012528"/>
    </source>
</evidence>
<comment type="caution">
    <text evidence="5">The sequence shown here is derived from an EMBL/GenBank/DDBJ whole genome shotgun (WGS) entry which is preliminary data.</text>
</comment>
<dbReference type="Gene3D" id="3.30.70.270">
    <property type="match status" value="1"/>
</dbReference>
<dbReference type="SMART" id="SM00267">
    <property type="entry name" value="GGDEF"/>
    <property type="match status" value="1"/>
</dbReference>
<keyword evidence="5" id="KW-0808">Transferase</keyword>
<dbReference type="NCBIfam" id="TIGR00254">
    <property type="entry name" value="GGDEF"/>
    <property type="match status" value="1"/>
</dbReference>
<feature type="transmembrane region" description="Helical" evidence="3">
    <location>
        <begin position="112"/>
        <end position="131"/>
    </location>
</feature>
<dbReference type="EC" id="2.7.7.65" evidence="1"/>
<proteinExistence type="predicted"/>
<evidence type="ECO:0000259" key="4">
    <source>
        <dbReference type="PROSITE" id="PS50887"/>
    </source>
</evidence>
<dbReference type="PANTHER" id="PTHR45138">
    <property type="entry name" value="REGULATORY COMPONENTS OF SENSORY TRANSDUCTION SYSTEM"/>
    <property type="match status" value="1"/>
</dbReference>
<dbReference type="RefSeq" id="WP_372124256.1">
    <property type="nucleotide sequence ID" value="NZ_JBFSSG010000027.1"/>
</dbReference>
<dbReference type="PANTHER" id="PTHR45138:SF9">
    <property type="entry name" value="DIGUANYLATE CYCLASE DGCM-RELATED"/>
    <property type="match status" value="1"/>
</dbReference>
<feature type="transmembrane region" description="Helical" evidence="3">
    <location>
        <begin position="51"/>
        <end position="74"/>
    </location>
</feature>
<dbReference type="InterPro" id="IPR000160">
    <property type="entry name" value="GGDEF_dom"/>
</dbReference>
<dbReference type="CDD" id="cd01949">
    <property type="entry name" value="GGDEF"/>
    <property type="match status" value="1"/>
</dbReference>
<organism evidence="5 6">
    <name type="scientific">Vibrio pomeroyi</name>
    <dbReference type="NCBI Taxonomy" id="198832"/>
    <lineage>
        <taxon>Bacteria</taxon>
        <taxon>Pseudomonadati</taxon>
        <taxon>Pseudomonadota</taxon>
        <taxon>Gammaproteobacteria</taxon>
        <taxon>Vibrionales</taxon>
        <taxon>Vibrionaceae</taxon>
        <taxon>Vibrio</taxon>
    </lineage>
</organism>
<dbReference type="GO" id="GO:0052621">
    <property type="term" value="F:diguanylate cyclase activity"/>
    <property type="evidence" value="ECO:0007669"/>
    <property type="project" value="UniProtKB-EC"/>
</dbReference>
<name>A0ABV4MY02_9VIBR</name>
<dbReference type="InterPro" id="IPR029787">
    <property type="entry name" value="Nucleotide_cyclase"/>
</dbReference>
<gene>
    <name evidence="5" type="ORF">AB6D66_13150</name>
</gene>
<dbReference type="InterPro" id="IPR050469">
    <property type="entry name" value="Diguanylate_Cyclase"/>
</dbReference>
<accession>A0ABV4MY02</accession>
<dbReference type="PROSITE" id="PS50887">
    <property type="entry name" value="GGDEF"/>
    <property type="match status" value="1"/>
</dbReference>
<keyword evidence="3" id="KW-0812">Transmembrane</keyword>
<dbReference type="EMBL" id="JBFSSG010000027">
    <property type="protein sequence ID" value="MEZ8722012.1"/>
    <property type="molecule type" value="Genomic_DNA"/>
</dbReference>
<evidence type="ECO:0000313" key="5">
    <source>
        <dbReference type="EMBL" id="MEZ8722012.1"/>
    </source>
</evidence>
<keyword evidence="6" id="KW-1185">Reference proteome</keyword>
<keyword evidence="5" id="KW-0548">Nucleotidyltransferase</keyword>
<dbReference type="SUPFAM" id="SSF55073">
    <property type="entry name" value="Nucleotide cyclase"/>
    <property type="match status" value="1"/>
</dbReference>
<sequence length="350" mass="39323">MPYFFLMAGFSLLSFGDDISFWLSKVAANFCIALGFALVVLSLHQIRHAPLIYPLVVFSCLPLALAALIYYSVIEPSTNARVVVISVYVTLCTVSSAIVVNKSQVEDLKLPIMLLTGVLVIHSLFMLFRIWCTLREPNIGDFLHAGNVHQLAIIMTAILLSTLGFTYNWILNARLMESLYSSSLKDSLTQLYNRRAMNEMTSRELTRSLRHKHALSVIILDIDHFKQVNDVYGHQVGDRVLHNLGEILINNLRAHDVAFRYGGEEFLIMLPDTAINDACTAAEKLKVLIESHTFWKQQEKPLTASFGVAQLHPNDQRTNLIERADKALYHAKEQGRNTVCKGEFEGTVSA</sequence>
<evidence type="ECO:0000256" key="3">
    <source>
        <dbReference type="SAM" id="Phobius"/>
    </source>
</evidence>
<feature type="transmembrane region" description="Helical" evidence="3">
    <location>
        <begin position="80"/>
        <end position="100"/>
    </location>
</feature>
<feature type="transmembrane region" description="Helical" evidence="3">
    <location>
        <begin position="151"/>
        <end position="171"/>
    </location>
</feature>
<reference evidence="5 6" key="1">
    <citation type="journal article" date="2024" name="ISME J.">
        <title>Tailless and filamentous prophages are predominant in marine Vibrio.</title>
        <authorList>
            <person name="Steensen K."/>
            <person name="Seneca J."/>
            <person name="Bartlau N."/>
            <person name="Yu X.A."/>
            <person name="Hussain F.A."/>
            <person name="Polz M.F."/>
        </authorList>
    </citation>
    <scope>NUCLEOTIDE SEQUENCE [LARGE SCALE GENOMIC DNA]</scope>
    <source>
        <strain evidence="5 6">10N.239.312.F12</strain>
    </source>
</reference>
<evidence type="ECO:0000313" key="6">
    <source>
        <dbReference type="Proteomes" id="UP001570071"/>
    </source>
</evidence>
<keyword evidence="3" id="KW-1133">Transmembrane helix</keyword>
<feature type="transmembrane region" description="Helical" evidence="3">
    <location>
        <begin position="26"/>
        <end position="44"/>
    </location>
</feature>
<dbReference type="Pfam" id="PF00990">
    <property type="entry name" value="GGDEF"/>
    <property type="match status" value="1"/>
</dbReference>
<evidence type="ECO:0000256" key="2">
    <source>
        <dbReference type="ARBA" id="ARBA00034247"/>
    </source>
</evidence>
<dbReference type="InterPro" id="IPR043128">
    <property type="entry name" value="Rev_trsase/Diguanyl_cyclase"/>
</dbReference>
<feature type="domain" description="GGDEF" evidence="4">
    <location>
        <begin position="213"/>
        <end position="344"/>
    </location>
</feature>
<dbReference type="Proteomes" id="UP001570071">
    <property type="component" value="Unassembled WGS sequence"/>
</dbReference>